<dbReference type="GO" id="GO:0005829">
    <property type="term" value="C:cytosol"/>
    <property type="evidence" value="ECO:0007669"/>
    <property type="project" value="TreeGrafter"/>
</dbReference>
<evidence type="ECO:0000313" key="9">
    <source>
        <dbReference type="EMBL" id="MVP01126.1"/>
    </source>
</evidence>
<sequence>MSLVSVNDDTFKSHMQTKGVLLANFGSPFCPPCRALTPVLEELQEEYSGGIGILKINCDDSPQTASDYGVMATPTVIVFHNGEPVEKLVGLRSKQVYQSVVNRYM</sequence>
<dbReference type="SUPFAM" id="SSF52833">
    <property type="entry name" value="Thioredoxin-like"/>
    <property type="match status" value="1"/>
</dbReference>
<dbReference type="AlphaFoldDB" id="A0A7X3FJY8"/>
<dbReference type="InterPro" id="IPR013766">
    <property type="entry name" value="Thioredoxin_domain"/>
</dbReference>
<proteinExistence type="inferred from homology"/>
<feature type="domain" description="Thioredoxin" evidence="8">
    <location>
        <begin position="1"/>
        <end position="105"/>
    </location>
</feature>
<evidence type="ECO:0000313" key="10">
    <source>
        <dbReference type="Proteomes" id="UP000490800"/>
    </source>
</evidence>
<evidence type="ECO:0000259" key="8">
    <source>
        <dbReference type="PROSITE" id="PS51352"/>
    </source>
</evidence>
<accession>A0A7X3FJY8</accession>
<evidence type="ECO:0000256" key="5">
    <source>
        <dbReference type="ARBA" id="ARBA00023284"/>
    </source>
</evidence>
<dbReference type="CDD" id="cd02947">
    <property type="entry name" value="TRX_family"/>
    <property type="match status" value="1"/>
</dbReference>
<keyword evidence="5 7" id="KW-0676">Redox-active center</keyword>
<dbReference type="Pfam" id="PF00085">
    <property type="entry name" value="Thioredoxin"/>
    <property type="match status" value="1"/>
</dbReference>
<dbReference type="InterPro" id="IPR005746">
    <property type="entry name" value="Thioredoxin"/>
</dbReference>
<reference evidence="9 10" key="1">
    <citation type="journal article" date="2019" name="Microorganisms">
        <title>Paenibacillus lutrae sp. nov., A Chitinolytic Species Isolated from A River Otter in Castril Natural Park, Granada, Spain.</title>
        <authorList>
            <person name="Rodriguez M."/>
            <person name="Reina J.C."/>
            <person name="Bejar V."/>
            <person name="Llamas I."/>
        </authorList>
    </citation>
    <scope>NUCLEOTIDE SEQUENCE [LARGE SCALE GENOMIC DNA]</scope>
    <source>
        <strain evidence="9 10">N10</strain>
    </source>
</reference>
<protein>
    <recommendedName>
        <fullName evidence="6">Thioredoxin</fullName>
    </recommendedName>
</protein>
<evidence type="ECO:0000256" key="3">
    <source>
        <dbReference type="ARBA" id="ARBA00022982"/>
    </source>
</evidence>
<evidence type="ECO:0000256" key="6">
    <source>
        <dbReference type="PIRNR" id="PIRNR000077"/>
    </source>
</evidence>
<dbReference type="PIRSF" id="PIRSF000077">
    <property type="entry name" value="Thioredoxin"/>
    <property type="match status" value="1"/>
</dbReference>
<feature type="disulfide bond" description="Redox-active" evidence="7">
    <location>
        <begin position="30"/>
        <end position="33"/>
    </location>
</feature>
<evidence type="ECO:0000256" key="7">
    <source>
        <dbReference type="PIRSR" id="PIRSR000077-4"/>
    </source>
</evidence>
<gene>
    <name evidence="9" type="ORF">EDM21_16640</name>
</gene>
<evidence type="ECO:0000256" key="1">
    <source>
        <dbReference type="ARBA" id="ARBA00008987"/>
    </source>
</evidence>
<dbReference type="OrthoDB" id="9790390at2"/>
<comment type="similarity">
    <text evidence="1 6">Belongs to the thioredoxin family.</text>
</comment>
<organism evidence="9 10">
    <name type="scientific">Paenibacillus lutrae</name>
    <dbReference type="NCBI Taxonomy" id="2078573"/>
    <lineage>
        <taxon>Bacteria</taxon>
        <taxon>Bacillati</taxon>
        <taxon>Bacillota</taxon>
        <taxon>Bacilli</taxon>
        <taxon>Bacillales</taxon>
        <taxon>Paenibacillaceae</taxon>
        <taxon>Paenibacillus</taxon>
    </lineage>
</organism>
<dbReference type="PANTHER" id="PTHR45663">
    <property type="entry name" value="GEO12009P1"/>
    <property type="match status" value="1"/>
</dbReference>
<keyword evidence="3" id="KW-0249">Electron transport</keyword>
<keyword evidence="2" id="KW-0813">Transport</keyword>
<keyword evidence="4 7" id="KW-1015">Disulfide bond</keyword>
<evidence type="ECO:0000256" key="2">
    <source>
        <dbReference type="ARBA" id="ARBA00022448"/>
    </source>
</evidence>
<comment type="caution">
    <text evidence="9">The sequence shown here is derived from an EMBL/GenBank/DDBJ whole genome shotgun (WGS) entry which is preliminary data.</text>
</comment>
<keyword evidence="10" id="KW-1185">Reference proteome</keyword>
<dbReference type="GO" id="GO:0045454">
    <property type="term" value="P:cell redox homeostasis"/>
    <property type="evidence" value="ECO:0007669"/>
    <property type="project" value="TreeGrafter"/>
</dbReference>
<evidence type="ECO:0000256" key="4">
    <source>
        <dbReference type="ARBA" id="ARBA00023157"/>
    </source>
</evidence>
<dbReference type="PANTHER" id="PTHR45663:SF11">
    <property type="entry name" value="GEO12009P1"/>
    <property type="match status" value="1"/>
</dbReference>
<dbReference type="GO" id="GO:0015035">
    <property type="term" value="F:protein-disulfide reductase activity"/>
    <property type="evidence" value="ECO:0007669"/>
    <property type="project" value="InterPro"/>
</dbReference>
<dbReference type="InterPro" id="IPR036249">
    <property type="entry name" value="Thioredoxin-like_sf"/>
</dbReference>
<dbReference type="EMBL" id="RHLK01000010">
    <property type="protein sequence ID" value="MVP01126.1"/>
    <property type="molecule type" value="Genomic_DNA"/>
</dbReference>
<dbReference type="Proteomes" id="UP000490800">
    <property type="component" value="Unassembled WGS sequence"/>
</dbReference>
<dbReference type="RefSeq" id="WP_157337249.1">
    <property type="nucleotide sequence ID" value="NZ_RHLK01000010.1"/>
</dbReference>
<name>A0A7X3FJY8_9BACL</name>
<dbReference type="PROSITE" id="PS51352">
    <property type="entry name" value="THIOREDOXIN_2"/>
    <property type="match status" value="1"/>
</dbReference>
<dbReference type="Gene3D" id="3.40.30.10">
    <property type="entry name" value="Glutaredoxin"/>
    <property type="match status" value="1"/>
</dbReference>